<evidence type="ECO:0000259" key="8">
    <source>
        <dbReference type="SMART" id="SM00479"/>
    </source>
</evidence>
<evidence type="ECO:0000256" key="7">
    <source>
        <dbReference type="SAM" id="MobiDB-lite"/>
    </source>
</evidence>
<dbReference type="AlphaFoldDB" id="A0AA39J0W9"/>
<dbReference type="InterPro" id="IPR036397">
    <property type="entry name" value="RNaseH_sf"/>
</dbReference>
<keyword evidence="6" id="KW-0539">Nucleus</keyword>
<proteinExistence type="inferred from homology"/>
<evidence type="ECO:0000256" key="5">
    <source>
        <dbReference type="ARBA" id="ARBA00022839"/>
    </source>
</evidence>
<dbReference type="Proteomes" id="UP001175226">
    <property type="component" value="Unassembled WGS sequence"/>
</dbReference>
<dbReference type="GO" id="GO:0005634">
    <property type="term" value="C:nucleus"/>
    <property type="evidence" value="ECO:0007669"/>
    <property type="project" value="UniProtKB-SubCell"/>
</dbReference>
<evidence type="ECO:0000313" key="9">
    <source>
        <dbReference type="EMBL" id="KAK0434033.1"/>
    </source>
</evidence>
<dbReference type="InterPro" id="IPR012337">
    <property type="entry name" value="RNaseH-like_sf"/>
</dbReference>
<accession>A0AA39J0W9</accession>
<sequence length="601" mass="66483">MKRAQLSPNRAEPKLKKAKVVDDAAVEDEGWTKVERRKQKKVKKTAVKMDMTVPRFMYSNADITQRHRAIGIEEIRDLSLHIIADAPPPNWLRIDNAPLIPNVTVLLIPGLTTELLSLPPFPTSPCHACPTRAPGDQTRMHSVLNTFFTAPISATEKKKREERKENFAAERLQSNDPAQYLLTKEQMIEHDYPLPSYTADVFQKPDDTWVETPEESRESLLTAPDQKKKPARKIYSIDCEMCMTEDGKELTRVCIIDFRSGTVIYDQLVKPSKPITDYLTRWSGITAEALAPVTTTLSQVQAHLLRILSPPATDPSSTSDDSSTPFLTPILLGHSLESDLRALKLCHLSALTQLLYSTILKWCGREIQTHGEGGHDPEEDARACVDLLQKKLDNGPAFGEFKTDYESIFERMARSKRRAGGPMGSIKGAVIDHGNPSVMHGNKATTSIGCKDDDEVLKALLEVVPSHHFVFARFMALANILGCDDEGTTPKQSSDSTPQEPAPPPAAEQLGTVLDALNAHLKALHSALPSRTALIIFTGHSDPRRMAALNARKAAFETAIRSGKPSDGLQPEERWTAAHVRELESAVEVTKRGLLFLGVKP</sequence>
<keyword evidence="5" id="KW-0269">Exonuclease</keyword>
<gene>
    <name evidence="9" type="ORF">EV421DRAFT_1892864</name>
</gene>
<dbReference type="CDD" id="cd06145">
    <property type="entry name" value="REX1_like"/>
    <property type="match status" value="1"/>
</dbReference>
<evidence type="ECO:0000256" key="3">
    <source>
        <dbReference type="ARBA" id="ARBA00022722"/>
    </source>
</evidence>
<dbReference type="InterPro" id="IPR013520">
    <property type="entry name" value="Ribonucl_H"/>
</dbReference>
<dbReference type="PANTHER" id="PTHR12801">
    <property type="entry name" value="RNA EXONUCLEASE REXO1 / RECO3 FAMILY MEMBER-RELATED"/>
    <property type="match status" value="1"/>
</dbReference>
<evidence type="ECO:0000256" key="6">
    <source>
        <dbReference type="ARBA" id="ARBA00023242"/>
    </source>
</evidence>
<dbReference type="InterPro" id="IPR034922">
    <property type="entry name" value="REX1-like_exo"/>
</dbReference>
<dbReference type="PANTHER" id="PTHR12801:SF115">
    <property type="entry name" value="FI18136P1-RELATED"/>
    <property type="match status" value="1"/>
</dbReference>
<dbReference type="SUPFAM" id="SSF53098">
    <property type="entry name" value="Ribonuclease H-like"/>
    <property type="match status" value="1"/>
</dbReference>
<dbReference type="SMART" id="SM00479">
    <property type="entry name" value="EXOIII"/>
    <property type="match status" value="1"/>
</dbReference>
<keyword evidence="4" id="KW-0378">Hydrolase</keyword>
<comment type="subcellular location">
    <subcellularLocation>
        <location evidence="1">Nucleus</location>
    </subcellularLocation>
</comment>
<protein>
    <submittedName>
        <fullName evidence="9">Ribonuclease H</fullName>
    </submittedName>
</protein>
<dbReference type="GO" id="GO:0004527">
    <property type="term" value="F:exonuclease activity"/>
    <property type="evidence" value="ECO:0007669"/>
    <property type="project" value="UniProtKB-KW"/>
</dbReference>
<comment type="similarity">
    <text evidence="2">Belongs to the REXO1/REXO3 family.</text>
</comment>
<keyword evidence="3" id="KW-0540">Nuclease</keyword>
<dbReference type="Gene3D" id="3.30.420.10">
    <property type="entry name" value="Ribonuclease H-like superfamily/Ribonuclease H"/>
    <property type="match status" value="1"/>
</dbReference>
<evidence type="ECO:0000256" key="4">
    <source>
        <dbReference type="ARBA" id="ARBA00022801"/>
    </source>
</evidence>
<feature type="region of interest" description="Disordered" evidence="7">
    <location>
        <begin position="486"/>
        <end position="507"/>
    </location>
</feature>
<evidence type="ECO:0000313" key="10">
    <source>
        <dbReference type="Proteomes" id="UP001175226"/>
    </source>
</evidence>
<dbReference type="GO" id="GO:0003676">
    <property type="term" value="F:nucleic acid binding"/>
    <property type="evidence" value="ECO:0007669"/>
    <property type="project" value="InterPro"/>
</dbReference>
<comment type="caution">
    <text evidence="9">The sequence shown here is derived from an EMBL/GenBank/DDBJ whole genome shotgun (WGS) entry which is preliminary data.</text>
</comment>
<organism evidence="9 10">
    <name type="scientific">Armillaria borealis</name>
    <dbReference type="NCBI Taxonomy" id="47425"/>
    <lineage>
        <taxon>Eukaryota</taxon>
        <taxon>Fungi</taxon>
        <taxon>Dikarya</taxon>
        <taxon>Basidiomycota</taxon>
        <taxon>Agaricomycotina</taxon>
        <taxon>Agaricomycetes</taxon>
        <taxon>Agaricomycetidae</taxon>
        <taxon>Agaricales</taxon>
        <taxon>Marasmiineae</taxon>
        <taxon>Physalacriaceae</taxon>
        <taxon>Armillaria</taxon>
    </lineage>
</organism>
<dbReference type="InterPro" id="IPR047021">
    <property type="entry name" value="REXO1/3/4-like"/>
</dbReference>
<evidence type="ECO:0000256" key="2">
    <source>
        <dbReference type="ARBA" id="ARBA00006357"/>
    </source>
</evidence>
<feature type="domain" description="Exonuclease" evidence="8">
    <location>
        <begin position="233"/>
        <end position="397"/>
    </location>
</feature>
<evidence type="ECO:0000256" key="1">
    <source>
        <dbReference type="ARBA" id="ARBA00004123"/>
    </source>
</evidence>
<keyword evidence="10" id="KW-1185">Reference proteome</keyword>
<dbReference type="EMBL" id="JAUEPT010000075">
    <property type="protein sequence ID" value="KAK0434033.1"/>
    <property type="molecule type" value="Genomic_DNA"/>
</dbReference>
<reference evidence="9" key="1">
    <citation type="submission" date="2023-06" db="EMBL/GenBank/DDBJ databases">
        <authorList>
            <consortium name="Lawrence Berkeley National Laboratory"/>
            <person name="Ahrendt S."/>
            <person name="Sahu N."/>
            <person name="Indic B."/>
            <person name="Wong-Bajracharya J."/>
            <person name="Merenyi Z."/>
            <person name="Ke H.-M."/>
            <person name="Monk M."/>
            <person name="Kocsube S."/>
            <person name="Drula E."/>
            <person name="Lipzen A."/>
            <person name="Balint B."/>
            <person name="Henrissat B."/>
            <person name="Andreopoulos B."/>
            <person name="Martin F.M."/>
            <person name="Harder C.B."/>
            <person name="Rigling D."/>
            <person name="Ford K.L."/>
            <person name="Foster G.D."/>
            <person name="Pangilinan J."/>
            <person name="Papanicolaou A."/>
            <person name="Barry K."/>
            <person name="LaButti K."/>
            <person name="Viragh M."/>
            <person name="Koriabine M."/>
            <person name="Yan M."/>
            <person name="Riley R."/>
            <person name="Champramary S."/>
            <person name="Plett K.L."/>
            <person name="Tsai I.J."/>
            <person name="Slot J."/>
            <person name="Sipos G."/>
            <person name="Plett J."/>
            <person name="Nagy L.G."/>
            <person name="Grigoriev I.V."/>
        </authorList>
    </citation>
    <scope>NUCLEOTIDE SEQUENCE</scope>
    <source>
        <strain evidence="9">FPL87.14</strain>
    </source>
</reference>
<name>A0AA39J0W9_9AGAR</name>